<dbReference type="Proteomes" id="UP001367676">
    <property type="component" value="Unassembled WGS sequence"/>
</dbReference>
<gene>
    <name evidence="3" type="ORF">V9T40_009338</name>
</gene>
<name>A0AAN9TNC6_9HEMI</name>
<evidence type="ECO:0000256" key="2">
    <source>
        <dbReference type="SAM" id="Phobius"/>
    </source>
</evidence>
<organism evidence="3 4">
    <name type="scientific">Parthenolecanium corni</name>
    <dbReference type="NCBI Taxonomy" id="536013"/>
    <lineage>
        <taxon>Eukaryota</taxon>
        <taxon>Metazoa</taxon>
        <taxon>Ecdysozoa</taxon>
        <taxon>Arthropoda</taxon>
        <taxon>Hexapoda</taxon>
        <taxon>Insecta</taxon>
        <taxon>Pterygota</taxon>
        <taxon>Neoptera</taxon>
        <taxon>Paraneoptera</taxon>
        <taxon>Hemiptera</taxon>
        <taxon>Sternorrhyncha</taxon>
        <taxon>Coccoidea</taxon>
        <taxon>Coccidae</taxon>
        <taxon>Parthenolecanium</taxon>
    </lineage>
</organism>
<feature type="region of interest" description="Disordered" evidence="1">
    <location>
        <begin position="126"/>
        <end position="242"/>
    </location>
</feature>
<keyword evidence="2" id="KW-1133">Transmembrane helix</keyword>
<evidence type="ECO:0000313" key="3">
    <source>
        <dbReference type="EMBL" id="KAK7601897.1"/>
    </source>
</evidence>
<dbReference type="EMBL" id="JBBCAQ010000010">
    <property type="protein sequence ID" value="KAK7601897.1"/>
    <property type="molecule type" value="Genomic_DNA"/>
</dbReference>
<evidence type="ECO:0000313" key="4">
    <source>
        <dbReference type="Proteomes" id="UP001367676"/>
    </source>
</evidence>
<feature type="region of interest" description="Disordered" evidence="1">
    <location>
        <begin position="279"/>
        <end position="318"/>
    </location>
</feature>
<keyword evidence="2" id="KW-0472">Membrane</keyword>
<feature type="compositionally biased region" description="Basic and acidic residues" evidence="1">
    <location>
        <begin position="287"/>
        <end position="298"/>
    </location>
</feature>
<dbReference type="AlphaFoldDB" id="A0AAN9TNC6"/>
<accession>A0AAN9TNC6</accession>
<feature type="transmembrane region" description="Helical" evidence="2">
    <location>
        <begin position="30"/>
        <end position="47"/>
    </location>
</feature>
<comment type="caution">
    <text evidence="3">The sequence shown here is derived from an EMBL/GenBank/DDBJ whole genome shotgun (WGS) entry which is preliminary data.</text>
</comment>
<feature type="compositionally biased region" description="Low complexity" evidence="1">
    <location>
        <begin position="180"/>
        <end position="204"/>
    </location>
</feature>
<evidence type="ECO:0000256" key="1">
    <source>
        <dbReference type="SAM" id="MobiDB-lite"/>
    </source>
</evidence>
<sequence>MKRERIQNRVTKKTHVRNTCVDRAMRTKSTYLTILFCSLTIFSWLILTEAHPVDDDFEKSLGFTSNEVSKDTASADGTQTQTTTRPKRTIGFLRQLFPGISQIIDRKIQAITRVVFRVVGRLILRGGNRNGGNSGGDSSDGSGGRRISITLPTYPPVDDEDDTETPTEQTALPDLRFGGSNSTANSTDSSSTTSSSDSAASTDTPESNTIVRKTRDVSDGSETTVSFDDELSSSEASTKRQGLLQRLGNEMRKKRGSMGSGGGSGNFLFDLIRLVAGSGTSPEKDEELNAPREERDESVVDGTEPTGPSDNSEDNYSAGIPGPLTRLFVLANRGLSNLIQDLILLCPDQTTKCKLYSSEIVNNVSNDIDTHSS</sequence>
<keyword evidence="4" id="KW-1185">Reference proteome</keyword>
<proteinExistence type="predicted"/>
<feature type="compositionally biased region" description="Low complexity" evidence="1">
    <location>
        <begin position="136"/>
        <end position="149"/>
    </location>
</feature>
<keyword evidence="2" id="KW-0812">Transmembrane</keyword>
<reference evidence="3 4" key="1">
    <citation type="submission" date="2024-03" db="EMBL/GenBank/DDBJ databases">
        <title>Adaptation during the transition from Ophiocordyceps entomopathogen to insect associate is accompanied by gene loss and intensified selection.</title>
        <authorList>
            <person name="Ward C.M."/>
            <person name="Onetto C.A."/>
            <person name="Borneman A.R."/>
        </authorList>
    </citation>
    <scope>NUCLEOTIDE SEQUENCE [LARGE SCALE GENOMIC DNA]</scope>
    <source>
        <strain evidence="3">AWRI1</strain>
        <tissue evidence="3">Single Adult Female</tissue>
    </source>
</reference>
<protein>
    <submittedName>
        <fullName evidence="3">Uncharacterized protein</fullName>
    </submittedName>
</protein>